<organism evidence="1 2">
    <name type="scientific">Streptomyces gamaensis</name>
    <dbReference type="NCBI Taxonomy" id="1763542"/>
    <lineage>
        <taxon>Bacteria</taxon>
        <taxon>Bacillati</taxon>
        <taxon>Actinomycetota</taxon>
        <taxon>Actinomycetes</taxon>
        <taxon>Kitasatosporales</taxon>
        <taxon>Streptomycetaceae</taxon>
        <taxon>Streptomyces</taxon>
    </lineage>
</organism>
<dbReference type="RefSeq" id="WP_390315884.1">
    <property type="nucleotide sequence ID" value="NZ_JBHSPB010000005.1"/>
</dbReference>
<evidence type="ECO:0000313" key="1">
    <source>
        <dbReference type="EMBL" id="MFC5720723.1"/>
    </source>
</evidence>
<dbReference type="Proteomes" id="UP001596083">
    <property type="component" value="Unassembled WGS sequence"/>
</dbReference>
<gene>
    <name evidence="1" type="ORF">ACFP1Z_11165</name>
</gene>
<protein>
    <submittedName>
        <fullName evidence="1">Uncharacterized protein</fullName>
    </submittedName>
</protein>
<keyword evidence="2" id="KW-1185">Reference proteome</keyword>
<reference evidence="2" key="1">
    <citation type="journal article" date="2019" name="Int. J. Syst. Evol. Microbiol.">
        <title>The Global Catalogue of Microorganisms (GCM) 10K type strain sequencing project: providing services to taxonomists for standard genome sequencing and annotation.</title>
        <authorList>
            <consortium name="The Broad Institute Genomics Platform"/>
            <consortium name="The Broad Institute Genome Sequencing Center for Infectious Disease"/>
            <person name="Wu L."/>
            <person name="Ma J."/>
        </authorList>
    </citation>
    <scope>NUCLEOTIDE SEQUENCE [LARGE SCALE GENOMIC DNA]</scope>
    <source>
        <strain evidence="2">CGMCC 4.7304</strain>
    </source>
</reference>
<name>A0ABW0Z103_9ACTN</name>
<accession>A0ABW0Z103</accession>
<evidence type="ECO:0000313" key="2">
    <source>
        <dbReference type="Proteomes" id="UP001596083"/>
    </source>
</evidence>
<sequence length="100" mass="10879">MDEEEGRRLRAIAPEITRVTIGLMRTVIGLEPAERVPEEAQRVADKVLAEHGTDGLRVLIMSLAGWMAVGMENVAQLTGQTYEAVVDSVELTCMEANPDG</sequence>
<dbReference type="EMBL" id="JBHSPB010000005">
    <property type="protein sequence ID" value="MFC5720723.1"/>
    <property type="molecule type" value="Genomic_DNA"/>
</dbReference>
<comment type="caution">
    <text evidence="1">The sequence shown here is derived from an EMBL/GenBank/DDBJ whole genome shotgun (WGS) entry which is preliminary data.</text>
</comment>
<proteinExistence type="predicted"/>